<sequence length="247" mass="27794">MVFPDSLDADLSEFLMEGSFEQTSDDVGSSDDAIDYDASTESHLNQYAFPVPRVTIQEEFHAMHRPNFAEHTTKYLEKLYTMLEQCPESIATWTQDGSSFAVLDANALERTIIPKFFKPIKFDSFVRQLNSYGFRKAKYMVANKAVFAFRHANFVRGESHLLQAIQRRRRGKREQLLTAPVVVPDNVVVVAAPSPDAPITLESIVSFVRTLQQELADTKTLVHALMACQPLPPPPTSPDRSECNPSQ</sequence>
<dbReference type="PANTHER" id="PTHR10015:SF427">
    <property type="entry name" value="HEAT SHOCK FACTOR PROTEIN"/>
    <property type="match status" value="1"/>
</dbReference>
<organism evidence="6 7">
    <name type="scientific">Aphanomyces astaci</name>
    <name type="common">Crayfish plague agent</name>
    <dbReference type="NCBI Taxonomy" id="112090"/>
    <lineage>
        <taxon>Eukaryota</taxon>
        <taxon>Sar</taxon>
        <taxon>Stramenopiles</taxon>
        <taxon>Oomycota</taxon>
        <taxon>Saprolegniomycetes</taxon>
        <taxon>Saprolegniales</taxon>
        <taxon>Verrucalvaceae</taxon>
        <taxon>Aphanomyces</taxon>
    </lineage>
</organism>
<dbReference type="Gene3D" id="1.10.10.10">
    <property type="entry name" value="Winged helix-like DNA-binding domain superfamily/Winged helix DNA-binding domain"/>
    <property type="match status" value="1"/>
</dbReference>
<name>A0A397FUE1_APHAT</name>
<dbReference type="Pfam" id="PF00447">
    <property type="entry name" value="HSF_DNA-bind"/>
    <property type="match status" value="1"/>
</dbReference>
<comment type="caution">
    <text evidence="6">The sequence shown here is derived from an EMBL/GenBank/DDBJ whole genome shotgun (WGS) entry which is preliminary data.</text>
</comment>
<dbReference type="EMBL" id="QUTE01002430">
    <property type="protein sequence ID" value="RHZ40690.1"/>
    <property type="molecule type" value="Genomic_DNA"/>
</dbReference>
<evidence type="ECO:0000313" key="6">
    <source>
        <dbReference type="EMBL" id="RHZ40690.1"/>
    </source>
</evidence>
<dbReference type="InterPro" id="IPR036388">
    <property type="entry name" value="WH-like_DNA-bd_sf"/>
</dbReference>
<reference evidence="6 7" key="1">
    <citation type="submission" date="2018-08" db="EMBL/GenBank/DDBJ databases">
        <title>Aphanomyces genome sequencing and annotation.</title>
        <authorList>
            <person name="Minardi D."/>
            <person name="Oidtmann B."/>
            <person name="Van Der Giezen M."/>
            <person name="Studholme D.J."/>
        </authorList>
    </citation>
    <scope>NUCLEOTIDE SEQUENCE [LARGE SCALE GENOMIC DNA]</scope>
    <source>
        <strain evidence="6 7">197901</strain>
    </source>
</reference>
<dbReference type="PANTHER" id="PTHR10015">
    <property type="entry name" value="HEAT SHOCK TRANSCRIPTION FACTOR"/>
    <property type="match status" value="1"/>
</dbReference>
<evidence type="ECO:0000259" key="5">
    <source>
        <dbReference type="SMART" id="SM00415"/>
    </source>
</evidence>
<dbReference type="GO" id="GO:0005634">
    <property type="term" value="C:nucleus"/>
    <property type="evidence" value="ECO:0007669"/>
    <property type="project" value="UniProtKB-SubCell"/>
</dbReference>
<keyword evidence="3" id="KW-0539">Nucleus</keyword>
<gene>
    <name evidence="6" type="ORF">DYB31_014002</name>
</gene>
<dbReference type="SUPFAM" id="SSF46785">
    <property type="entry name" value="Winged helix' DNA-binding domain"/>
    <property type="match status" value="1"/>
</dbReference>
<dbReference type="VEuPathDB" id="FungiDB:H257_11430"/>
<dbReference type="Proteomes" id="UP000266196">
    <property type="component" value="Unassembled WGS sequence"/>
</dbReference>
<evidence type="ECO:0000256" key="4">
    <source>
        <dbReference type="RuleBase" id="RU004020"/>
    </source>
</evidence>
<evidence type="ECO:0000256" key="2">
    <source>
        <dbReference type="ARBA" id="ARBA00023125"/>
    </source>
</evidence>
<dbReference type="GO" id="GO:0003700">
    <property type="term" value="F:DNA-binding transcription factor activity"/>
    <property type="evidence" value="ECO:0007669"/>
    <property type="project" value="InterPro"/>
</dbReference>
<dbReference type="SMART" id="SM00415">
    <property type="entry name" value="HSF"/>
    <property type="match status" value="1"/>
</dbReference>
<proteinExistence type="inferred from homology"/>
<evidence type="ECO:0000256" key="1">
    <source>
        <dbReference type="ARBA" id="ARBA00004123"/>
    </source>
</evidence>
<evidence type="ECO:0000256" key="3">
    <source>
        <dbReference type="ARBA" id="ARBA00023242"/>
    </source>
</evidence>
<protein>
    <recommendedName>
        <fullName evidence="5">HSF-type DNA-binding domain-containing protein</fullName>
    </recommendedName>
</protein>
<dbReference type="InterPro" id="IPR000232">
    <property type="entry name" value="HSF_DNA-bd"/>
</dbReference>
<accession>A0A397FUE1</accession>
<comment type="similarity">
    <text evidence="4">Belongs to the HSF family.</text>
</comment>
<evidence type="ECO:0000313" key="7">
    <source>
        <dbReference type="Proteomes" id="UP000266196"/>
    </source>
</evidence>
<dbReference type="InterPro" id="IPR036390">
    <property type="entry name" value="WH_DNA-bd_sf"/>
</dbReference>
<comment type="subcellular location">
    <subcellularLocation>
        <location evidence="1">Nucleus</location>
    </subcellularLocation>
</comment>
<keyword evidence="2" id="KW-0238">DNA-binding</keyword>
<dbReference type="GO" id="GO:0043565">
    <property type="term" value="F:sequence-specific DNA binding"/>
    <property type="evidence" value="ECO:0007669"/>
    <property type="project" value="InterPro"/>
</dbReference>
<dbReference type="PRINTS" id="PR00056">
    <property type="entry name" value="HSFDOMAIN"/>
</dbReference>
<feature type="domain" description="HSF-type DNA-binding" evidence="5">
    <location>
        <begin position="71"/>
        <end position="168"/>
    </location>
</feature>
<dbReference type="AlphaFoldDB" id="A0A397FUE1"/>